<gene>
    <name evidence="6" type="primary">Aste57867_12467</name>
    <name evidence="5" type="ORF">As57867_012421</name>
    <name evidence="6" type="ORF">ASTE57867_12467</name>
</gene>
<dbReference type="Gene3D" id="1.20.5.110">
    <property type="match status" value="2"/>
</dbReference>
<dbReference type="InterPro" id="IPR000727">
    <property type="entry name" value="T_SNARE_dom"/>
</dbReference>
<evidence type="ECO:0000313" key="6">
    <source>
        <dbReference type="EMBL" id="VFT89318.1"/>
    </source>
</evidence>
<dbReference type="GO" id="GO:0042147">
    <property type="term" value="P:retrograde transport, endosome to Golgi"/>
    <property type="evidence" value="ECO:0007669"/>
    <property type="project" value="TreeGrafter"/>
</dbReference>
<dbReference type="InterPro" id="IPR001849">
    <property type="entry name" value="PH_domain"/>
</dbReference>
<dbReference type="Gene3D" id="2.30.29.30">
    <property type="entry name" value="Pleckstrin-homology domain (PH domain)/Phosphotyrosine-binding domain (PTB)"/>
    <property type="match status" value="1"/>
</dbReference>
<feature type="domain" description="PH" evidence="3">
    <location>
        <begin position="10"/>
        <end position="119"/>
    </location>
</feature>
<dbReference type="GO" id="GO:0001881">
    <property type="term" value="P:receptor recycling"/>
    <property type="evidence" value="ECO:0007669"/>
    <property type="project" value="TreeGrafter"/>
</dbReference>
<reference evidence="5" key="2">
    <citation type="submission" date="2019-06" db="EMBL/GenBank/DDBJ databases">
        <title>Genomics analysis of Aphanomyces spp. identifies a new class of oomycete effector associated with host adaptation.</title>
        <authorList>
            <person name="Gaulin E."/>
        </authorList>
    </citation>
    <scope>NUCLEOTIDE SEQUENCE</scope>
    <source>
        <strain evidence="5">CBS 578.67</strain>
    </source>
</reference>
<protein>
    <submittedName>
        <fullName evidence="6">Aste57867_12467 protein</fullName>
    </submittedName>
</protein>
<keyword evidence="7" id="KW-1185">Reference proteome</keyword>
<name>A0A485KWF1_9STRA</name>
<evidence type="ECO:0000259" key="3">
    <source>
        <dbReference type="PROSITE" id="PS50003"/>
    </source>
</evidence>
<dbReference type="EMBL" id="CAADRA010005391">
    <property type="protein sequence ID" value="VFT89318.1"/>
    <property type="molecule type" value="Genomic_DNA"/>
</dbReference>
<dbReference type="PROSITE" id="PS50192">
    <property type="entry name" value="T_SNARE"/>
    <property type="match status" value="1"/>
</dbReference>
<dbReference type="GO" id="GO:0055037">
    <property type="term" value="C:recycling endosome"/>
    <property type="evidence" value="ECO:0007669"/>
    <property type="project" value="TreeGrafter"/>
</dbReference>
<accession>A0A485KWF1</accession>
<dbReference type="EMBL" id="VJMH01005370">
    <property type="protein sequence ID" value="KAF0696805.1"/>
    <property type="molecule type" value="Genomic_DNA"/>
</dbReference>
<dbReference type="GO" id="GO:0007032">
    <property type="term" value="P:endosome organization"/>
    <property type="evidence" value="ECO:0007669"/>
    <property type="project" value="TreeGrafter"/>
</dbReference>
<sequence length="328" mass="36465">MAVNLSKIHQTSCEGYVTKRGHFLNTAWKRRYMVLKGDTLLVSYYDSKDVHDAKGEAKGSFVLTECEKQDLSDEGGDVKPFGFLFVGHCPGHGYKEYSVYVESQIDQTKWLSVANNALGKTAMPRKSISEQIEAITGHKQSTGIMLSVDAQVKNMKKTSQEILHQAIQDAKKAEQMGDETVGELVYQEGVLSEAEATADAIAGQLDHAEEVGRKLKHPFLYSVTHLFSPKKKKTNAKGRQSQKNPNGSQQTPMNSPVKLQAPQQTAEVDQLDQLSAILAKLGTTADKIGEITDRTTEQVDRIDVKVTDIDNRVKKEEKNVQDILKREM</sequence>
<evidence type="ECO:0000313" key="7">
    <source>
        <dbReference type="Proteomes" id="UP000332933"/>
    </source>
</evidence>
<proteinExistence type="predicted"/>
<dbReference type="PANTHER" id="PTHR22902">
    <property type="entry name" value="SESQUIPEDALIAN"/>
    <property type="match status" value="1"/>
</dbReference>
<feature type="compositionally biased region" description="Polar residues" evidence="2">
    <location>
        <begin position="237"/>
        <end position="254"/>
    </location>
</feature>
<dbReference type="AlphaFoldDB" id="A0A485KWF1"/>
<dbReference type="Proteomes" id="UP000332933">
    <property type="component" value="Unassembled WGS sequence"/>
</dbReference>
<dbReference type="SUPFAM" id="SSF50729">
    <property type="entry name" value="PH domain-like"/>
    <property type="match status" value="1"/>
</dbReference>
<feature type="region of interest" description="Disordered" evidence="2">
    <location>
        <begin position="230"/>
        <end position="264"/>
    </location>
</feature>
<evidence type="ECO:0000259" key="4">
    <source>
        <dbReference type="PROSITE" id="PS50192"/>
    </source>
</evidence>
<evidence type="ECO:0000256" key="2">
    <source>
        <dbReference type="SAM" id="MobiDB-lite"/>
    </source>
</evidence>
<dbReference type="CDD" id="cd15841">
    <property type="entry name" value="SNARE_Qc"/>
    <property type="match status" value="1"/>
</dbReference>
<dbReference type="GO" id="GO:0005829">
    <property type="term" value="C:cytosol"/>
    <property type="evidence" value="ECO:0007669"/>
    <property type="project" value="GOC"/>
</dbReference>
<dbReference type="CDD" id="cd00821">
    <property type="entry name" value="PH"/>
    <property type="match status" value="1"/>
</dbReference>
<evidence type="ECO:0000256" key="1">
    <source>
        <dbReference type="ARBA" id="ARBA00022553"/>
    </source>
</evidence>
<dbReference type="InterPro" id="IPR045188">
    <property type="entry name" value="Boi1/Boi2-like"/>
</dbReference>
<dbReference type="InterPro" id="IPR011993">
    <property type="entry name" value="PH-like_dom_sf"/>
</dbReference>
<dbReference type="Pfam" id="PF00169">
    <property type="entry name" value="PH"/>
    <property type="match status" value="1"/>
</dbReference>
<dbReference type="PANTHER" id="PTHR22902:SF27">
    <property type="entry name" value="PLECKSTRIN HOMOLOGY DOMAIN-CONTAINING FAMILY A MEMBER 3"/>
    <property type="match status" value="1"/>
</dbReference>
<dbReference type="PROSITE" id="PS50003">
    <property type="entry name" value="PH_DOMAIN"/>
    <property type="match status" value="1"/>
</dbReference>
<feature type="domain" description="T-SNARE coiled-coil homology" evidence="4">
    <location>
        <begin position="261"/>
        <end position="323"/>
    </location>
</feature>
<dbReference type="GO" id="GO:0005802">
    <property type="term" value="C:trans-Golgi network"/>
    <property type="evidence" value="ECO:0007669"/>
    <property type="project" value="TreeGrafter"/>
</dbReference>
<dbReference type="SMART" id="SM00233">
    <property type="entry name" value="PH"/>
    <property type="match status" value="1"/>
</dbReference>
<reference evidence="6 7" key="1">
    <citation type="submission" date="2019-03" db="EMBL/GenBank/DDBJ databases">
        <authorList>
            <person name="Gaulin E."/>
            <person name="Dumas B."/>
        </authorList>
    </citation>
    <scope>NUCLEOTIDE SEQUENCE [LARGE SCALE GENOMIC DNA]</scope>
    <source>
        <strain evidence="6">CBS 568.67</strain>
    </source>
</reference>
<dbReference type="OrthoDB" id="185175at2759"/>
<evidence type="ECO:0000313" key="5">
    <source>
        <dbReference type="EMBL" id="KAF0696805.1"/>
    </source>
</evidence>
<organism evidence="6 7">
    <name type="scientific">Aphanomyces stellatus</name>
    <dbReference type="NCBI Taxonomy" id="120398"/>
    <lineage>
        <taxon>Eukaryota</taxon>
        <taxon>Sar</taxon>
        <taxon>Stramenopiles</taxon>
        <taxon>Oomycota</taxon>
        <taxon>Saprolegniomycetes</taxon>
        <taxon>Saprolegniales</taxon>
        <taxon>Verrucalvaceae</taxon>
        <taxon>Aphanomyces</taxon>
    </lineage>
</organism>
<dbReference type="GO" id="GO:0005769">
    <property type="term" value="C:early endosome"/>
    <property type="evidence" value="ECO:0007669"/>
    <property type="project" value="TreeGrafter"/>
</dbReference>
<keyword evidence="1" id="KW-0597">Phosphoprotein</keyword>